<proteinExistence type="predicted"/>
<gene>
    <name evidence="1" type="ORF">V2H45_17630</name>
</gene>
<keyword evidence="2" id="KW-1185">Reference proteome</keyword>
<protein>
    <submittedName>
        <fullName evidence="1">Uncharacterized protein</fullName>
    </submittedName>
</protein>
<dbReference type="RefSeq" id="WP_330484997.1">
    <property type="nucleotide sequence ID" value="NZ_JAZBJZ010000083.1"/>
</dbReference>
<organism evidence="1 2">
    <name type="scientific">Tumidithrix elongata BACA0141</name>
    <dbReference type="NCBI Taxonomy" id="2716417"/>
    <lineage>
        <taxon>Bacteria</taxon>
        <taxon>Bacillati</taxon>
        <taxon>Cyanobacteriota</taxon>
        <taxon>Cyanophyceae</taxon>
        <taxon>Pseudanabaenales</taxon>
        <taxon>Pseudanabaenaceae</taxon>
        <taxon>Tumidithrix</taxon>
        <taxon>Tumidithrix elongata</taxon>
    </lineage>
</organism>
<dbReference type="EMBL" id="JAZBJZ010000083">
    <property type="protein sequence ID" value="MEE3718564.1"/>
    <property type="molecule type" value="Genomic_DNA"/>
</dbReference>
<reference evidence="1" key="1">
    <citation type="submission" date="2024-01" db="EMBL/GenBank/DDBJ databases">
        <title>Bank of Algae and Cyanobacteria of the Azores (BACA) strain genomes.</title>
        <authorList>
            <person name="Luz R."/>
            <person name="Cordeiro R."/>
            <person name="Fonseca A."/>
            <person name="Goncalves V."/>
        </authorList>
    </citation>
    <scope>NUCLEOTIDE SEQUENCE</scope>
    <source>
        <strain evidence="1">BACA0141</strain>
    </source>
</reference>
<evidence type="ECO:0000313" key="2">
    <source>
        <dbReference type="Proteomes" id="UP001333818"/>
    </source>
</evidence>
<accession>A0AAW9Q2Y6</accession>
<sequence length="108" mass="11992">MTAKTYPLTPAKIGNASGFRLPASFYRDHPQFVNAAGWVEMLSDDTLLVKLEPNQVNLDEEDEQELMLSLFLDFITKDALQTPSNLEPYTEAMAQADDELLAGVVIDS</sequence>
<dbReference type="Proteomes" id="UP001333818">
    <property type="component" value="Unassembled WGS sequence"/>
</dbReference>
<name>A0AAW9Q2Y6_9CYAN</name>
<evidence type="ECO:0000313" key="1">
    <source>
        <dbReference type="EMBL" id="MEE3718564.1"/>
    </source>
</evidence>
<comment type="caution">
    <text evidence="1">The sequence shown here is derived from an EMBL/GenBank/DDBJ whole genome shotgun (WGS) entry which is preliminary data.</text>
</comment>
<dbReference type="AlphaFoldDB" id="A0AAW9Q2Y6"/>